<evidence type="ECO:0000256" key="9">
    <source>
        <dbReference type="HAMAP-Rule" id="MF_00161"/>
    </source>
</evidence>
<dbReference type="InterPro" id="IPR001872">
    <property type="entry name" value="Peptidase_A8"/>
</dbReference>
<name>A0A2T5GF00_HYDSH</name>
<keyword evidence="6 9" id="KW-0378">Hydrolase</keyword>
<dbReference type="EC" id="3.4.23.36" evidence="9"/>
<dbReference type="AlphaFoldDB" id="A0A2T5GF00"/>
<dbReference type="PANTHER" id="PTHR33695:SF1">
    <property type="entry name" value="LIPOPROTEIN SIGNAL PEPTIDASE"/>
    <property type="match status" value="1"/>
</dbReference>
<keyword evidence="8 9" id="KW-0472">Membrane</keyword>
<organism evidence="12 13">
    <name type="scientific">Hydrogenibacillus schlegelii</name>
    <name type="common">Bacillus schlegelii</name>
    <dbReference type="NCBI Taxonomy" id="1484"/>
    <lineage>
        <taxon>Bacteria</taxon>
        <taxon>Bacillati</taxon>
        <taxon>Bacillota</taxon>
        <taxon>Bacilli</taxon>
        <taxon>Bacillales</taxon>
        <taxon>Bacillales Family X. Incertae Sedis</taxon>
        <taxon>Hydrogenibacillus</taxon>
    </lineage>
</organism>
<sequence>MRRMERRSLTGWPYYGLALFVFILDRATKAWVVRTLSLGETIPLWPGVFHITAHENAGAAFGLLQGARPLFLFLTVGVVAGLLWMLPQAARRSPFEASAYGLILGGALGNFVDRAATGRVVDFLDVRMIHYPIFNVADSAITVGAGLLAWHFLVRRREAG</sequence>
<proteinExistence type="inferred from homology"/>
<dbReference type="Pfam" id="PF01252">
    <property type="entry name" value="Peptidase_A8"/>
    <property type="match status" value="1"/>
</dbReference>
<keyword evidence="4 9" id="KW-0812">Transmembrane</keyword>
<evidence type="ECO:0000256" key="1">
    <source>
        <dbReference type="ARBA" id="ARBA00006139"/>
    </source>
</evidence>
<accession>A0A2T5GF00</accession>
<gene>
    <name evidence="9" type="primary">lspA</name>
    <name evidence="12" type="ORF">HSCHL_2350</name>
</gene>
<evidence type="ECO:0000256" key="3">
    <source>
        <dbReference type="ARBA" id="ARBA00022670"/>
    </source>
</evidence>
<dbReference type="GO" id="GO:0004190">
    <property type="term" value="F:aspartic-type endopeptidase activity"/>
    <property type="evidence" value="ECO:0007669"/>
    <property type="project" value="UniProtKB-UniRule"/>
</dbReference>
<comment type="catalytic activity">
    <reaction evidence="9 10">
        <text>Release of signal peptides from bacterial membrane prolipoproteins. Hydrolyzes -Xaa-Yaa-Zaa-|-(S,diacylglyceryl)Cys-, in which Xaa is hydrophobic (preferably Leu), and Yaa (Ala or Ser) and Zaa (Gly or Ala) have small, neutral side chains.</text>
        <dbReference type="EC" id="3.4.23.36"/>
    </reaction>
</comment>
<keyword evidence="5 9" id="KW-0064">Aspartyl protease</keyword>
<comment type="subcellular location">
    <subcellularLocation>
        <location evidence="9">Cell membrane</location>
        <topology evidence="9">Multi-pass membrane protein</topology>
    </subcellularLocation>
</comment>
<evidence type="ECO:0000256" key="2">
    <source>
        <dbReference type="ARBA" id="ARBA00022475"/>
    </source>
</evidence>
<comment type="similarity">
    <text evidence="1 9 11">Belongs to the peptidase A8 family.</text>
</comment>
<evidence type="ECO:0000256" key="4">
    <source>
        <dbReference type="ARBA" id="ARBA00022692"/>
    </source>
</evidence>
<dbReference type="NCBIfam" id="TIGR00077">
    <property type="entry name" value="lspA"/>
    <property type="match status" value="1"/>
</dbReference>
<evidence type="ECO:0000256" key="8">
    <source>
        <dbReference type="ARBA" id="ARBA00023136"/>
    </source>
</evidence>
<evidence type="ECO:0000256" key="7">
    <source>
        <dbReference type="ARBA" id="ARBA00022989"/>
    </source>
</evidence>
<protein>
    <recommendedName>
        <fullName evidence="9">Lipoprotein signal peptidase</fullName>
        <ecNumber evidence="9">3.4.23.36</ecNumber>
    </recommendedName>
    <alternativeName>
        <fullName evidence="9">Prolipoprotein signal peptidase</fullName>
    </alternativeName>
    <alternativeName>
        <fullName evidence="9">Signal peptidase II</fullName>
        <shortName evidence="9">SPase II</shortName>
    </alternativeName>
</protein>
<evidence type="ECO:0000256" key="6">
    <source>
        <dbReference type="ARBA" id="ARBA00022801"/>
    </source>
</evidence>
<dbReference type="GO" id="GO:0006508">
    <property type="term" value="P:proteolysis"/>
    <property type="evidence" value="ECO:0007669"/>
    <property type="project" value="UniProtKB-KW"/>
</dbReference>
<evidence type="ECO:0000256" key="11">
    <source>
        <dbReference type="RuleBase" id="RU004181"/>
    </source>
</evidence>
<evidence type="ECO:0000313" key="12">
    <source>
        <dbReference type="EMBL" id="PTQ54759.1"/>
    </source>
</evidence>
<keyword evidence="3 9" id="KW-0645">Protease</keyword>
<feature type="active site" evidence="9">
    <location>
        <position position="138"/>
    </location>
</feature>
<evidence type="ECO:0000313" key="13">
    <source>
        <dbReference type="Proteomes" id="UP000244180"/>
    </source>
</evidence>
<dbReference type="UniPathway" id="UPA00665"/>
<reference evidence="12 13" key="1">
    <citation type="submission" date="2017-08" db="EMBL/GenBank/DDBJ databases">
        <title>Burning lignite coal seam in the remote Altai Mountains harbors a hydrogen-driven thermophilic microbial community.</title>
        <authorList>
            <person name="Kadnikov V.V."/>
            <person name="Mardanov A.V."/>
            <person name="Ivasenko D."/>
            <person name="Beletsky A.V."/>
            <person name="Karnachuk O.V."/>
            <person name="Ravin N.V."/>
        </authorList>
    </citation>
    <scope>NUCLEOTIDE SEQUENCE [LARGE SCALE GENOMIC DNA]</scope>
    <source>
        <strain evidence="12">AL33</strain>
    </source>
</reference>
<dbReference type="PROSITE" id="PS00855">
    <property type="entry name" value="SPASE_II"/>
    <property type="match status" value="1"/>
</dbReference>
<keyword evidence="12" id="KW-0449">Lipoprotein</keyword>
<dbReference type="HAMAP" id="MF_00161">
    <property type="entry name" value="LspA"/>
    <property type="match status" value="1"/>
</dbReference>
<comment type="function">
    <text evidence="9 10">This protein specifically catalyzes the removal of signal peptides from prolipoproteins.</text>
</comment>
<dbReference type="Proteomes" id="UP000244180">
    <property type="component" value="Unassembled WGS sequence"/>
</dbReference>
<evidence type="ECO:0000256" key="5">
    <source>
        <dbReference type="ARBA" id="ARBA00022750"/>
    </source>
</evidence>
<dbReference type="PRINTS" id="PR00781">
    <property type="entry name" value="LIPOSIGPTASE"/>
</dbReference>
<feature type="transmembrane region" description="Helical" evidence="9">
    <location>
        <begin position="129"/>
        <end position="154"/>
    </location>
</feature>
<feature type="active site" evidence="9">
    <location>
        <position position="122"/>
    </location>
</feature>
<keyword evidence="2 9" id="KW-1003">Cell membrane</keyword>
<keyword evidence="7 9" id="KW-1133">Transmembrane helix</keyword>
<dbReference type="GO" id="GO:0005886">
    <property type="term" value="C:plasma membrane"/>
    <property type="evidence" value="ECO:0007669"/>
    <property type="project" value="UniProtKB-SubCell"/>
</dbReference>
<comment type="pathway">
    <text evidence="9">Protein modification; lipoprotein biosynthesis (signal peptide cleavage).</text>
</comment>
<dbReference type="PANTHER" id="PTHR33695">
    <property type="entry name" value="LIPOPROTEIN SIGNAL PEPTIDASE"/>
    <property type="match status" value="1"/>
</dbReference>
<evidence type="ECO:0000256" key="10">
    <source>
        <dbReference type="RuleBase" id="RU000594"/>
    </source>
</evidence>
<feature type="transmembrane region" description="Helical" evidence="9">
    <location>
        <begin position="70"/>
        <end position="87"/>
    </location>
</feature>
<comment type="caution">
    <text evidence="9">Lacks conserved residue(s) required for the propagation of feature annotation.</text>
</comment>
<comment type="caution">
    <text evidence="12">The sequence shown here is derived from an EMBL/GenBank/DDBJ whole genome shotgun (WGS) entry which is preliminary data.</text>
</comment>
<feature type="transmembrane region" description="Helical" evidence="9">
    <location>
        <begin position="99"/>
        <end position="117"/>
    </location>
</feature>
<dbReference type="EMBL" id="PEBV01000002">
    <property type="protein sequence ID" value="PTQ54759.1"/>
    <property type="molecule type" value="Genomic_DNA"/>
</dbReference>